<dbReference type="Gene3D" id="1.10.287.110">
    <property type="entry name" value="DnaJ domain"/>
    <property type="match status" value="1"/>
</dbReference>
<dbReference type="InterPro" id="IPR002939">
    <property type="entry name" value="DnaJ_C"/>
</dbReference>
<protein>
    <submittedName>
        <fullName evidence="3">Curved DNA-binding protein</fullName>
    </submittedName>
</protein>
<dbReference type="SMART" id="SM00271">
    <property type="entry name" value="DnaJ"/>
    <property type="match status" value="1"/>
</dbReference>
<dbReference type="EMBL" id="FONY01000051">
    <property type="protein sequence ID" value="SFF53697.1"/>
    <property type="molecule type" value="Genomic_DNA"/>
</dbReference>
<dbReference type="AlphaFoldDB" id="A0A1I2JKL9"/>
<sequence>MKYTIKYMEYKDYYKILGVPKGASEEEIKKAYRKLAKQYHPDKNQGNKAAETKFKEISEAYDVLGDPKKRKYYDQLGANWAEYQKYGGDPEDFLRRKQNPFQRSTSNTNTPPPQEDFDFGDSFGGGFSDFFKNIFGRFMGEDEEPRTSQRVSRGRDFETEMEISLEEAYTGTARILNVLNQNLRLTVKAGIEDGQRLKLAGRGGEGADGKRGDLYVIVKVAKKEGFERKGDDIHCTVNVPIYTAVLGGKVPIKYLDGKEINFTIPQGTDSGKIFRIKGKGMPKYNNPTEHGDLFIKVVLQVPKNLTNKEIELFKQLAELRK</sequence>
<dbReference type="GO" id="GO:0042026">
    <property type="term" value="P:protein refolding"/>
    <property type="evidence" value="ECO:0007669"/>
    <property type="project" value="TreeGrafter"/>
</dbReference>
<evidence type="ECO:0000313" key="4">
    <source>
        <dbReference type="Proteomes" id="UP000199513"/>
    </source>
</evidence>
<organism evidence="3 4">
    <name type="scientific">Thermoflexibacter ruber</name>
    <dbReference type="NCBI Taxonomy" id="1003"/>
    <lineage>
        <taxon>Bacteria</taxon>
        <taxon>Pseudomonadati</taxon>
        <taxon>Bacteroidota</taxon>
        <taxon>Cytophagia</taxon>
        <taxon>Cytophagales</taxon>
        <taxon>Thermoflexibacteraceae</taxon>
        <taxon>Thermoflexibacter</taxon>
    </lineage>
</organism>
<evidence type="ECO:0000259" key="2">
    <source>
        <dbReference type="PROSITE" id="PS50076"/>
    </source>
</evidence>
<dbReference type="SUPFAM" id="SSF46565">
    <property type="entry name" value="Chaperone J-domain"/>
    <property type="match status" value="1"/>
</dbReference>
<name>A0A1I2JKL9_9BACT</name>
<dbReference type="PANTHER" id="PTHR43096:SF54">
    <property type="entry name" value="CHAPERONE PROTEIN DNAJ 1"/>
    <property type="match status" value="1"/>
</dbReference>
<evidence type="ECO:0000313" key="3">
    <source>
        <dbReference type="EMBL" id="SFF53697.1"/>
    </source>
</evidence>
<feature type="domain" description="J" evidence="2">
    <location>
        <begin position="12"/>
        <end position="77"/>
    </location>
</feature>
<dbReference type="InterPro" id="IPR008971">
    <property type="entry name" value="HSP40/DnaJ_pept-bd"/>
</dbReference>
<dbReference type="PANTHER" id="PTHR43096">
    <property type="entry name" value="DNAJ HOMOLOG 1, MITOCHONDRIAL-RELATED"/>
    <property type="match status" value="1"/>
</dbReference>
<dbReference type="PRINTS" id="PR00625">
    <property type="entry name" value="JDOMAIN"/>
</dbReference>
<dbReference type="InterPro" id="IPR001623">
    <property type="entry name" value="DnaJ_domain"/>
</dbReference>
<reference evidence="3 4" key="1">
    <citation type="submission" date="2016-10" db="EMBL/GenBank/DDBJ databases">
        <authorList>
            <person name="de Groot N.N."/>
        </authorList>
    </citation>
    <scope>NUCLEOTIDE SEQUENCE [LARGE SCALE GENOMIC DNA]</scope>
    <source>
        <strain>GEY</strain>
        <strain evidence="4">DSM 9560</strain>
    </source>
</reference>
<dbReference type="CDD" id="cd10747">
    <property type="entry name" value="DnaJ_C"/>
    <property type="match status" value="1"/>
</dbReference>
<dbReference type="GO" id="GO:0051082">
    <property type="term" value="F:unfolded protein binding"/>
    <property type="evidence" value="ECO:0007669"/>
    <property type="project" value="InterPro"/>
</dbReference>
<accession>A0A1I2JKL9</accession>
<gene>
    <name evidence="3" type="ORF">SAMN04488541_10518</name>
</gene>
<dbReference type="Pfam" id="PF01556">
    <property type="entry name" value="DnaJ_C"/>
    <property type="match status" value="1"/>
</dbReference>
<dbReference type="Pfam" id="PF00226">
    <property type="entry name" value="DnaJ"/>
    <property type="match status" value="1"/>
</dbReference>
<dbReference type="GO" id="GO:0003677">
    <property type="term" value="F:DNA binding"/>
    <property type="evidence" value="ECO:0007669"/>
    <property type="project" value="UniProtKB-KW"/>
</dbReference>
<dbReference type="PROSITE" id="PS00636">
    <property type="entry name" value="DNAJ_1"/>
    <property type="match status" value="1"/>
</dbReference>
<keyword evidence="4" id="KW-1185">Reference proteome</keyword>
<dbReference type="GO" id="GO:0005737">
    <property type="term" value="C:cytoplasm"/>
    <property type="evidence" value="ECO:0007669"/>
    <property type="project" value="TreeGrafter"/>
</dbReference>
<dbReference type="Gene3D" id="2.60.260.20">
    <property type="entry name" value="Urease metallochaperone UreE, N-terminal domain"/>
    <property type="match status" value="2"/>
</dbReference>
<proteinExistence type="predicted"/>
<keyword evidence="1" id="KW-0346">Stress response</keyword>
<dbReference type="PROSITE" id="PS50076">
    <property type="entry name" value="DNAJ_2"/>
    <property type="match status" value="1"/>
</dbReference>
<evidence type="ECO:0000256" key="1">
    <source>
        <dbReference type="ARBA" id="ARBA00023016"/>
    </source>
</evidence>
<dbReference type="Proteomes" id="UP000199513">
    <property type="component" value="Unassembled WGS sequence"/>
</dbReference>
<dbReference type="InterPro" id="IPR036869">
    <property type="entry name" value="J_dom_sf"/>
</dbReference>
<dbReference type="FunFam" id="2.60.260.20:FF:000013">
    <property type="entry name" value="DnaJ subfamily B member 11"/>
    <property type="match status" value="1"/>
</dbReference>
<dbReference type="SUPFAM" id="SSF49493">
    <property type="entry name" value="HSP40/DnaJ peptide-binding domain"/>
    <property type="match status" value="2"/>
</dbReference>
<keyword evidence="3" id="KW-0238">DNA-binding</keyword>
<dbReference type="InterPro" id="IPR018253">
    <property type="entry name" value="DnaJ_domain_CS"/>
</dbReference>
<dbReference type="STRING" id="1003.SAMN04488541_10518"/>
<dbReference type="CDD" id="cd06257">
    <property type="entry name" value="DnaJ"/>
    <property type="match status" value="1"/>
</dbReference>